<sequence length="249" mass="27460">MDPTWPLKLASKEDALAFLSEASTPSLLQAEYNKHFFAPDRMKYAQDITAYTKLDGSAYYTYLLGQASSPVAVTALHRKFKIVVPSGVQEDMKWFQRQIGPLADAVAHDEADDYVNGRYYDVATCTDGDRDAGIEGSYMNVHVSYAGWIHCTMHTAVDGTLAASIPPTTSDWPLQAGDWVLILATLHKRESDAYEDRDYEILARHLRVLQFENVESDSTLSDVPSPAPGSKALKRAQPGGRRAGARTTA</sequence>
<evidence type="ECO:0000313" key="3">
    <source>
        <dbReference type="Proteomes" id="UP001222325"/>
    </source>
</evidence>
<keyword evidence="3" id="KW-1185">Reference proteome</keyword>
<name>A0AAD6XME0_9AGAR</name>
<evidence type="ECO:0000256" key="1">
    <source>
        <dbReference type="SAM" id="MobiDB-lite"/>
    </source>
</evidence>
<reference evidence="2" key="1">
    <citation type="submission" date="2023-03" db="EMBL/GenBank/DDBJ databases">
        <title>Massive genome expansion in bonnet fungi (Mycena s.s.) driven by repeated elements and novel gene families across ecological guilds.</title>
        <authorList>
            <consortium name="Lawrence Berkeley National Laboratory"/>
            <person name="Harder C.B."/>
            <person name="Miyauchi S."/>
            <person name="Viragh M."/>
            <person name="Kuo A."/>
            <person name="Thoen E."/>
            <person name="Andreopoulos B."/>
            <person name="Lu D."/>
            <person name="Skrede I."/>
            <person name="Drula E."/>
            <person name="Henrissat B."/>
            <person name="Morin E."/>
            <person name="Kohler A."/>
            <person name="Barry K."/>
            <person name="LaButti K."/>
            <person name="Morin E."/>
            <person name="Salamov A."/>
            <person name="Lipzen A."/>
            <person name="Mereny Z."/>
            <person name="Hegedus B."/>
            <person name="Baldrian P."/>
            <person name="Stursova M."/>
            <person name="Weitz H."/>
            <person name="Taylor A."/>
            <person name="Grigoriev I.V."/>
            <person name="Nagy L.G."/>
            <person name="Martin F."/>
            <person name="Kauserud H."/>
        </authorList>
    </citation>
    <scope>NUCLEOTIDE SEQUENCE</scope>
    <source>
        <strain evidence="2">CBHHK173m</strain>
    </source>
</reference>
<organism evidence="2 3">
    <name type="scientific">Mycena belliarum</name>
    <dbReference type="NCBI Taxonomy" id="1033014"/>
    <lineage>
        <taxon>Eukaryota</taxon>
        <taxon>Fungi</taxon>
        <taxon>Dikarya</taxon>
        <taxon>Basidiomycota</taxon>
        <taxon>Agaricomycotina</taxon>
        <taxon>Agaricomycetes</taxon>
        <taxon>Agaricomycetidae</taxon>
        <taxon>Agaricales</taxon>
        <taxon>Marasmiineae</taxon>
        <taxon>Mycenaceae</taxon>
        <taxon>Mycena</taxon>
    </lineage>
</organism>
<feature type="region of interest" description="Disordered" evidence="1">
    <location>
        <begin position="216"/>
        <end position="249"/>
    </location>
</feature>
<dbReference type="AlphaFoldDB" id="A0AAD6XME0"/>
<accession>A0AAD6XME0</accession>
<protein>
    <submittedName>
        <fullName evidence="2">Uncharacterized protein</fullName>
    </submittedName>
</protein>
<comment type="caution">
    <text evidence="2">The sequence shown here is derived from an EMBL/GenBank/DDBJ whole genome shotgun (WGS) entry which is preliminary data.</text>
</comment>
<dbReference type="EMBL" id="JARJCN010000025">
    <property type="protein sequence ID" value="KAJ7088875.1"/>
    <property type="molecule type" value="Genomic_DNA"/>
</dbReference>
<evidence type="ECO:0000313" key="2">
    <source>
        <dbReference type="EMBL" id="KAJ7088875.1"/>
    </source>
</evidence>
<dbReference type="Proteomes" id="UP001222325">
    <property type="component" value="Unassembled WGS sequence"/>
</dbReference>
<proteinExistence type="predicted"/>
<gene>
    <name evidence="2" type="ORF">B0H15DRAFT_949503</name>
</gene>